<accession>A0AAX4HLQ9</accession>
<dbReference type="PROSITE" id="PS51186">
    <property type="entry name" value="GNAT"/>
    <property type="match status" value="1"/>
</dbReference>
<evidence type="ECO:0000313" key="3">
    <source>
        <dbReference type="Proteomes" id="UP001324634"/>
    </source>
</evidence>
<protein>
    <submittedName>
        <fullName evidence="2">GNAT family N-acetyltransferase</fullName>
        <ecNumber evidence="2">2.3.1.-</ecNumber>
    </submittedName>
</protein>
<evidence type="ECO:0000313" key="2">
    <source>
        <dbReference type="EMBL" id="WPU64146.1"/>
    </source>
</evidence>
<gene>
    <name evidence="2" type="ORF">SOO65_15740</name>
</gene>
<name>A0AAX4HLQ9_9BACT</name>
<dbReference type="Proteomes" id="UP001324634">
    <property type="component" value="Chromosome"/>
</dbReference>
<dbReference type="EMBL" id="CP139487">
    <property type="protein sequence ID" value="WPU64146.1"/>
    <property type="molecule type" value="Genomic_DNA"/>
</dbReference>
<dbReference type="Gene3D" id="3.40.630.30">
    <property type="match status" value="1"/>
</dbReference>
<dbReference type="AlphaFoldDB" id="A0AAX4HLQ9"/>
<sequence length="195" mass="23132">MLNYLRLSGEEARAFVNELAALRLKVFWDFPYLYEGTLEYEKNYLETYFKARHSFIFLVQDGDMIVGATTGIWAQEEEESFRKPFMDAGFDPSKVFYFGESVLLNEYRGKGIGKKFFQEREAYARSLPFIERLSFCAVERPVDHALRPKDYEPLDTFWHSQGFKKVPGLVTRYEWQDRNESSPTTKNMQFWMKDL</sequence>
<dbReference type="InterPro" id="IPR016181">
    <property type="entry name" value="Acyl_CoA_acyltransferase"/>
</dbReference>
<dbReference type="EC" id="2.3.1.-" evidence="2"/>
<organism evidence="2 3">
    <name type="scientific">Peredibacter starrii</name>
    <dbReference type="NCBI Taxonomy" id="28202"/>
    <lineage>
        <taxon>Bacteria</taxon>
        <taxon>Pseudomonadati</taxon>
        <taxon>Bdellovibrionota</taxon>
        <taxon>Bacteriovoracia</taxon>
        <taxon>Bacteriovoracales</taxon>
        <taxon>Bacteriovoracaceae</taxon>
        <taxon>Peredibacter</taxon>
    </lineage>
</organism>
<dbReference type="RefSeq" id="WP_321392381.1">
    <property type="nucleotide sequence ID" value="NZ_CP139487.1"/>
</dbReference>
<dbReference type="KEGG" id="psti:SOO65_15740"/>
<keyword evidence="3" id="KW-1185">Reference proteome</keyword>
<keyword evidence="2" id="KW-0012">Acyltransferase</keyword>
<dbReference type="InterPro" id="IPR000182">
    <property type="entry name" value="GNAT_dom"/>
</dbReference>
<dbReference type="CDD" id="cd04301">
    <property type="entry name" value="NAT_SF"/>
    <property type="match status" value="1"/>
</dbReference>
<keyword evidence="2" id="KW-0808">Transferase</keyword>
<feature type="domain" description="N-acetyltransferase" evidence="1">
    <location>
        <begin position="17"/>
        <end position="195"/>
    </location>
</feature>
<proteinExistence type="predicted"/>
<dbReference type="SUPFAM" id="SSF55729">
    <property type="entry name" value="Acyl-CoA N-acyltransferases (Nat)"/>
    <property type="match status" value="1"/>
</dbReference>
<evidence type="ECO:0000259" key="1">
    <source>
        <dbReference type="PROSITE" id="PS51186"/>
    </source>
</evidence>
<dbReference type="Pfam" id="PF00583">
    <property type="entry name" value="Acetyltransf_1"/>
    <property type="match status" value="1"/>
</dbReference>
<reference evidence="2 3" key="1">
    <citation type="submission" date="2023-11" db="EMBL/GenBank/DDBJ databases">
        <title>Peredibacter starrii A3.12.</title>
        <authorList>
            <person name="Mitchell R.J."/>
        </authorList>
    </citation>
    <scope>NUCLEOTIDE SEQUENCE [LARGE SCALE GENOMIC DNA]</scope>
    <source>
        <strain evidence="2 3">A3.12</strain>
    </source>
</reference>
<dbReference type="GO" id="GO:0016747">
    <property type="term" value="F:acyltransferase activity, transferring groups other than amino-acyl groups"/>
    <property type="evidence" value="ECO:0007669"/>
    <property type="project" value="InterPro"/>
</dbReference>